<keyword evidence="8 12" id="KW-0666">Pyrogen</keyword>
<dbReference type="GeneID" id="117362183"/>
<dbReference type="GO" id="GO:0005829">
    <property type="term" value="C:cytosol"/>
    <property type="evidence" value="ECO:0007669"/>
    <property type="project" value="UniProtKB-SubCell"/>
</dbReference>
<dbReference type="AlphaFoldDB" id="A0A6P8R1E7"/>
<keyword evidence="10" id="KW-0458">Lysosome</keyword>
<evidence type="ECO:0000256" key="10">
    <source>
        <dbReference type="ARBA" id="ARBA00023228"/>
    </source>
</evidence>
<dbReference type="PANTHER" id="PTHR10078:SF30">
    <property type="entry name" value="INTERLEUKIN-1 BETA"/>
    <property type="match status" value="1"/>
</dbReference>
<dbReference type="PRINTS" id="PR01359">
    <property type="entry name" value="INTRLEUKIN1B"/>
</dbReference>
<dbReference type="InParanoid" id="A0A6P8R1E7"/>
<evidence type="ECO:0000256" key="9">
    <source>
        <dbReference type="ARBA" id="ARBA00023198"/>
    </source>
</evidence>
<name>A0A6P8R1E7_GEOSA</name>
<dbReference type="KEGG" id="gsh:117362183"/>
<evidence type="ECO:0000313" key="15">
    <source>
        <dbReference type="RefSeq" id="XP_033804037.1"/>
    </source>
</evidence>
<evidence type="ECO:0000256" key="6">
    <source>
        <dbReference type="ARBA" id="ARBA00022514"/>
    </source>
</evidence>
<organism evidence="14 15">
    <name type="scientific">Geotrypetes seraphini</name>
    <name type="common">Gaboon caecilian</name>
    <name type="synonym">Caecilia seraphini</name>
    <dbReference type="NCBI Taxonomy" id="260995"/>
    <lineage>
        <taxon>Eukaryota</taxon>
        <taxon>Metazoa</taxon>
        <taxon>Chordata</taxon>
        <taxon>Craniata</taxon>
        <taxon>Vertebrata</taxon>
        <taxon>Euteleostomi</taxon>
        <taxon>Amphibia</taxon>
        <taxon>Gymnophiona</taxon>
        <taxon>Geotrypetes</taxon>
    </lineage>
</organism>
<dbReference type="GO" id="GO:0005149">
    <property type="term" value="F:interleukin-1 receptor binding"/>
    <property type="evidence" value="ECO:0007669"/>
    <property type="project" value="UniProtKB-UniRule"/>
</dbReference>
<proteinExistence type="inferred from homology"/>
<reference evidence="15" key="1">
    <citation type="submission" date="2025-08" db="UniProtKB">
        <authorList>
            <consortium name="RefSeq"/>
        </authorList>
    </citation>
    <scope>IDENTIFICATION</scope>
</reference>
<dbReference type="OrthoDB" id="9449069at2759"/>
<keyword evidence="5" id="KW-0963">Cytoplasm</keyword>
<dbReference type="InterPro" id="IPR000975">
    <property type="entry name" value="IL-1_fam"/>
</dbReference>
<feature type="domain" description="Interleukin-1 propeptide" evidence="13">
    <location>
        <begin position="19"/>
        <end position="124"/>
    </location>
</feature>
<evidence type="ECO:0000259" key="13">
    <source>
        <dbReference type="Pfam" id="PF02394"/>
    </source>
</evidence>
<dbReference type="Proteomes" id="UP000515159">
    <property type="component" value="Chromosome 6"/>
</dbReference>
<dbReference type="GO" id="GO:0006955">
    <property type="term" value="P:immune response"/>
    <property type="evidence" value="ECO:0007669"/>
    <property type="project" value="InterPro"/>
</dbReference>
<keyword evidence="11 12" id="KW-0497">Mitogen</keyword>
<evidence type="ECO:0000256" key="11">
    <source>
        <dbReference type="ARBA" id="ARBA00023246"/>
    </source>
</evidence>
<dbReference type="Pfam" id="PF02394">
    <property type="entry name" value="IL1_propep"/>
    <property type="match status" value="1"/>
</dbReference>
<dbReference type="Pfam" id="PF00340">
    <property type="entry name" value="IL1"/>
    <property type="match status" value="1"/>
</dbReference>
<dbReference type="PRINTS" id="PR01357">
    <property type="entry name" value="INTRLEUKN1AB"/>
</dbReference>
<evidence type="ECO:0000256" key="1">
    <source>
        <dbReference type="ARBA" id="ARBA00004371"/>
    </source>
</evidence>
<dbReference type="InterPro" id="IPR008996">
    <property type="entry name" value="IL1/FGF"/>
</dbReference>
<dbReference type="PANTHER" id="PTHR10078">
    <property type="entry name" value="INTERLEUKIN-1 FAMILY MEMBER"/>
    <property type="match status" value="1"/>
</dbReference>
<comment type="subcellular location">
    <subcellularLocation>
        <location evidence="2">Cytoplasm</location>
        <location evidence="2">Cytosol</location>
    </subcellularLocation>
    <subcellularLocation>
        <location evidence="1">Lysosome</location>
    </subcellularLocation>
    <subcellularLocation>
        <location evidence="3">Secreted</location>
        <location evidence="3">Extracellular exosome</location>
    </subcellularLocation>
</comment>
<dbReference type="GO" id="GO:0001660">
    <property type="term" value="P:fever generation"/>
    <property type="evidence" value="ECO:0007669"/>
    <property type="project" value="UniProtKB-UniRule"/>
</dbReference>
<dbReference type="PRINTS" id="PR00264">
    <property type="entry name" value="INTERLEUKIN1"/>
</dbReference>
<dbReference type="SUPFAM" id="SSF50353">
    <property type="entry name" value="Cytokine"/>
    <property type="match status" value="1"/>
</dbReference>
<evidence type="ECO:0000256" key="8">
    <source>
        <dbReference type="ARBA" id="ARBA00022620"/>
    </source>
</evidence>
<dbReference type="RefSeq" id="XP_033804037.1">
    <property type="nucleotide sequence ID" value="XM_033948146.1"/>
</dbReference>
<dbReference type="GO" id="GO:0019221">
    <property type="term" value="P:cytokine-mediated signaling pathway"/>
    <property type="evidence" value="ECO:0007669"/>
    <property type="project" value="TreeGrafter"/>
</dbReference>
<evidence type="ECO:0000256" key="12">
    <source>
        <dbReference type="RuleBase" id="RU003753"/>
    </source>
</evidence>
<comment type="similarity">
    <text evidence="4 12">Belongs to the IL-1 family.</text>
</comment>
<keyword evidence="7 12" id="KW-0964">Secreted</keyword>
<keyword evidence="14" id="KW-1185">Reference proteome</keyword>
<evidence type="ECO:0000256" key="5">
    <source>
        <dbReference type="ARBA" id="ARBA00022490"/>
    </source>
</evidence>
<sequence>MEIIHMNIFLSSSVTGPAMAVVPEMNEILDSYSDIDEFLYEADCSCHLTSSLHNLDCSMNYCVCDSGIQLKITTQKTPSMTFKKAVVIVVAVEKMKNTIRPSARLFMDEDLQDILNSIFVEEVIPFENFDITYVADSAYQYFSSSSHKIYDTKNKCFALQEFPGSAKLIALQLQGLNSRREVKLNMALYSSQPSNASSRKIPVTLGITGRNLYLSCVMAGGRAELQLEEVNDIIRDIRDDSLLRFIFFKFDRSSSTSPVKTSTFESAACPNWYICTSQRENEPVRMAQYNEQSAIINFKLIKDEQ</sequence>
<gene>
    <name evidence="15" type="primary">LOC117362183</name>
</gene>
<evidence type="ECO:0000256" key="7">
    <source>
        <dbReference type="ARBA" id="ARBA00022525"/>
    </source>
</evidence>
<evidence type="ECO:0000256" key="3">
    <source>
        <dbReference type="ARBA" id="ARBA00004550"/>
    </source>
</evidence>
<accession>A0A6P8R1E7</accession>
<dbReference type="SMART" id="SM00125">
    <property type="entry name" value="IL1"/>
    <property type="match status" value="1"/>
</dbReference>
<dbReference type="PROSITE" id="PS00253">
    <property type="entry name" value="INTERLEUKIN_1"/>
    <property type="match status" value="1"/>
</dbReference>
<evidence type="ECO:0000313" key="14">
    <source>
        <dbReference type="Proteomes" id="UP000515159"/>
    </source>
</evidence>
<dbReference type="GO" id="GO:0005125">
    <property type="term" value="F:cytokine activity"/>
    <property type="evidence" value="ECO:0007669"/>
    <property type="project" value="UniProtKB-UniRule"/>
</dbReference>
<dbReference type="GO" id="GO:0005764">
    <property type="term" value="C:lysosome"/>
    <property type="evidence" value="ECO:0007669"/>
    <property type="project" value="UniProtKB-SubCell"/>
</dbReference>
<keyword evidence="9 12" id="KW-0395">Inflammatory response</keyword>
<dbReference type="CDD" id="cd23296">
    <property type="entry name" value="beta-trefoil_IL1B"/>
    <property type="match status" value="1"/>
</dbReference>
<evidence type="ECO:0000256" key="2">
    <source>
        <dbReference type="ARBA" id="ARBA00004514"/>
    </source>
</evidence>
<dbReference type="InterPro" id="IPR020877">
    <property type="entry name" value="IL-1_CS"/>
</dbReference>
<dbReference type="GO" id="GO:0071222">
    <property type="term" value="P:cellular response to lipopolysaccharide"/>
    <property type="evidence" value="ECO:0007669"/>
    <property type="project" value="TreeGrafter"/>
</dbReference>
<evidence type="ECO:0000256" key="4">
    <source>
        <dbReference type="ARBA" id="ARBA00010448"/>
    </source>
</evidence>
<dbReference type="InterPro" id="IPR003502">
    <property type="entry name" value="IL-1_propep"/>
</dbReference>
<dbReference type="GO" id="GO:0010628">
    <property type="term" value="P:positive regulation of gene expression"/>
    <property type="evidence" value="ECO:0007669"/>
    <property type="project" value="TreeGrafter"/>
</dbReference>
<dbReference type="GO" id="GO:0051781">
    <property type="term" value="P:positive regulation of cell division"/>
    <property type="evidence" value="ECO:0007669"/>
    <property type="project" value="UniProtKB-KW"/>
</dbReference>
<comment type="subunit">
    <text evidence="12">Monomer.</text>
</comment>
<protein>
    <recommendedName>
        <fullName evidence="12">Interleukin-1</fullName>
    </recommendedName>
</protein>
<dbReference type="Gene3D" id="2.80.10.50">
    <property type="match status" value="1"/>
</dbReference>
<dbReference type="FunCoup" id="A0A6P8R1E7">
    <property type="interactions" value="801"/>
</dbReference>
<dbReference type="GO" id="GO:0005615">
    <property type="term" value="C:extracellular space"/>
    <property type="evidence" value="ECO:0007669"/>
    <property type="project" value="UniProtKB-KW"/>
</dbReference>
<keyword evidence="6 12" id="KW-0202">Cytokine</keyword>